<sequence>MKQGSKRLLGVGLVGVVVAISGCSSVLRGTHEKVEIVTTPEKALCKLYRGSEGYLKSVATPGAVYIPRSVDSLEVVCYKDGYEVSSVVVEATKSNDIFGNVATGGLGIFVDLVSSSHLHLPDTINVNMEKMKN</sequence>
<protein>
    <recommendedName>
        <fullName evidence="3">Lipoprotein</fullName>
    </recommendedName>
</protein>
<dbReference type="EMBL" id="JANQAO010000001">
    <property type="protein sequence ID" value="MDM5146990.1"/>
    <property type="molecule type" value="Genomic_DNA"/>
</dbReference>
<evidence type="ECO:0008006" key="3">
    <source>
        <dbReference type="Google" id="ProtNLM"/>
    </source>
</evidence>
<reference evidence="1" key="2">
    <citation type="journal article" date="2023" name="Microbiome">
        <title>Synthase-selected sorting approach identifies a beta-lactone synthase in a nudibranch symbiotic bacterium.</title>
        <authorList>
            <person name="Dzunkova M."/>
            <person name="La Clair J.J."/>
            <person name="Tyml T."/>
            <person name="Doud D."/>
            <person name="Schulz F."/>
            <person name="Piquer-Esteban S."/>
            <person name="Porcel Sanchis D."/>
            <person name="Osborn A."/>
            <person name="Robinson D."/>
            <person name="Louie K.B."/>
            <person name="Bowen B.P."/>
            <person name="Bowers R.M."/>
            <person name="Lee J."/>
            <person name="Arnau V."/>
            <person name="Diaz-Villanueva W."/>
            <person name="Stepanauskas R."/>
            <person name="Gosliner T."/>
            <person name="Date S.V."/>
            <person name="Northen T.R."/>
            <person name="Cheng J.F."/>
            <person name="Burkart M.D."/>
            <person name="Woyke T."/>
        </authorList>
    </citation>
    <scope>NUCLEOTIDE SEQUENCE</scope>
    <source>
        <strain evidence="1">Df01</strain>
    </source>
</reference>
<dbReference type="PROSITE" id="PS51257">
    <property type="entry name" value="PROKAR_LIPOPROTEIN"/>
    <property type="match status" value="1"/>
</dbReference>
<evidence type="ECO:0000313" key="2">
    <source>
        <dbReference type="Proteomes" id="UP001168167"/>
    </source>
</evidence>
<evidence type="ECO:0000313" key="1">
    <source>
        <dbReference type="EMBL" id="MDM5146990.1"/>
    </source>
</evidence>
<dbReference type="Proteomes" id="UP001168167">
    <property type="component" value="Unassembled WGS sequence"/>
</dbReference>
<proteinExistence type="predicted"/>
<organism evidence="1 2">
    <name type="scientific">Candidatus Doriopsillibacter californiensis</name>
    <dbReference type="NCBI Taxonomy" id="2970740"/>
    <lineage>
        <taxon>Bacteria</taxon>
        <taxon>Pseudomonadati</taxon>
        <taxon>Pseudomonadota</taxon>
        <taxon>Gammaproteobacteria</taxon>
        <taxon>Candidatus Tethybacterales</taxon>
        <taxon>Candidatus Persebacteraceae</taxon>
        <taxon>Candidatus Doriopsillibacter</taxon>
    </lineage>
</organism>
<reference evidence="1" key="1">
    <citation type="submission" date="2022-08" db="EMBL/GenBank/DDBJ databases">
        <authorList>
            <person name="Dzunkova M."/>
            <person name="La Clair J."/>
            <person name="Tyml T."/>
            <person name="Doud D."/>
            <person name="Schulz F."/>
            <person name="Piquer S."/>
            <person name="Porcel Sanchis D."/>
            <person name="Osborn A."/>
            <person name="Robinson D."/>
            <person name="Louie K.B."/>
            <person name="Bowen B.P."/>
            <person name="Bowers R."/>
            <person name="Lee J."/>
            <person name="Arnau Llombart V."/>
            <person name="Diaz Villanueva W."/>
            <person name="Gosliner T."/>
            <person name="Northen T."/>
            <person name="Cheng J.-F."/>
            <person name="Burkart M.D."/>
            <person name="Woyke T."/>
        </authorList>
    </citation>
    <scope>NUCLEOTIDE SEQUENCE</scope>
    <source>
        <strain evidence="1">Df01</strain>
    </source>
</reference>
<comment type="caution">
    <text evidence="1">The sequence shown here is derived from an EMBL/GenBank/DDBJ whole genome shotgun (WGS) entry which is preliminary data.</text>
</comment>
<name>A0ABT7QJZ3_9GAMM</name>
<gene>
    <name evidence="1" type="ORF">NQX30_01135</name>
</gene>
<keyword evidence="2" id="KW-1185">Reference proteome</keyword>
<accession>A0ABT7QJZ3</accession>